<dbReference type="Pfam" id="PF00174">
    <property type="entry name" value="Oxidored_molyb"/>
    <property type="match status" value="1"/>
</dbReference>
<feature type="domain" description="Moybdenum cofactor oxidoreductase dimerisation" evidence="3">
    <location>
        <begin position="458"/>
        <end position="534"/>
    </location>
</feature>
<dbReference type="InterPro" id="IPR005066">
    <property type="entry name" value="MoCF_OxRdtse_dimer"/>
</dbReference>
<reference evidence="4 5" key="1">
    <citation type="submission" date="2023-02" db="EMBL/GenBank/DDBJ databases">
        <title>Dictyobacter halimunensis sp. nov., a new member of the class Ktedonobacteria from forest soil in a geothermal area.</title>
        <authorList>
            <person name="Rachmania M.K."/>
            <person name="Ningsih F."/>
            <person name="Sakai Y."/>
            <person name="Yabe S."/>
            <person name="Yokota A."/>
            <person name="Sjamsuridzal W."/>
        </authorList>
    </citation>
    <scope>NUCLEOTIDE SEQUENCE [LARGE SCALE GENOMIC DNA]</scope>
    <source>
        <strain evidence="4 5">S3.2.2.5</strain>
    </source>
</reference>
<keyword evidence="5" id="KW-1185">Reference proteome</keyword>
<evidence type="ECO:0000259" key="2">
    <source>
        <dbReference type="Pfam" id="PF00174"/>
    </source>
</evidence>
<dbReference type="Pfam" id="PF03404">
    <property type="entry name" value="Mo-co_dimer"/>
    <property type="match status" value="1"/>
</dbReference>
<dbReference type="InterPro" id="IPR000572">
    <property type="entry name" value="OxRdtase_Mopterin-bd_dom"/>
</dbReference>
<dbReference type="EMBL" id="BSRI01000002">
    <property type="protein sequence ID" value="GLV58911.1"/>
    <property type="molecule type" value="Genomic_DNA"/>
</dbReference>
<keyword evidence="1" id="KW-1133">Transmembrane helix</keyword>
<dbReference type="InterPro" id="IPR014756">
    <property type="entry name" value="Ig_E-set"/>
</dbReference>
<dbReference type="Proteomes" id="UP001344906">
    <property type="component" value="Unassembled WGS sequence"/>
</dbReference>
<accession>A0ABQ6FZ57</accession>
<evidence type="ECO:0008006" key="6">
    <source>
        <dbReference type="Google" id="ProtNLM"/>
    </source>
</evidence>
<protein>
    <recommendedName>
        <fullName evidence="6">Molybdopterin-binding oxidoreductase</fullName>
    </recommendedName>
</protein>
<dbReference type="Gene3D" id="2.60.40.650">
    <property type="match status" value="1"/>
</dbReference>
<organism evidence="4 5">
    <name type="scientific">Dictyobacter halimunensis</name>
    <dbReference type="NCBI Taxonomy" id="3026934"/>
    <lineage>
        <taxon>Bacteria</taxon>
        <taxon>Bacillati</taxon>
        <taxon>Chloroflexota</taxon>
        <taxon>Ktedonobacteria</taxon>
        <taxon>Ktedonobacterales</taxon>
        <taxon>Dictyobacteraceae</taxon>
        <taxon>Dictyobacter</taxon>
    </lineage>
</organism>
<dbReference type="SUPFAM" id="SSF56524">
    <property type="entry name" value="Oxidoreductase molybdopterin-binding domain"/>
    <property type="match status" value="1"/>
</dbReference>
<evidence type="ECO:0000259" key="3">
    <source>
        <dbReference type="Pfam" id="PF03404"/>
    </source>
</evidence>
<keyword evidence="1" id="KW-0472">Membrane</keyword>
<proteinExistence type="predicted"/>
<feature type="transmembrane region" description="Helical" evidence="1">
    <location>
        <begin position="108"/>
        <end position="131"/>
    </location>
</feature>
<evidence type="ECO:0000313" key="4">
    <source>
        <dbReference type="EMBL" id="GLV58911.1"/>
    </source>
</evidence>
<feature type="transmembrane region" description="Helical" evidence="1">
    <location>
        <begin position="222"/>
        <end position="243"/>
    </location>
</feature>
<dbReference type="PANTHER" id="PTHR19372">
    <property type="entry name" value="SULFITE REDUCTASE"/>
    <property type="match status" value="1"/>
</dbReference>
<feature type="transmembrane region" description="Helical" evidence="1">
    <location>
        <begin position="38"/>
        <end position="63"/>
    </location>
</feature>
<dbReference type="SUPFAM" id="SSF81296">
    <property type="entry name" value="E set domains"/>
    <property type="match status" value="1"/>
</dbReference>
<dbReference type="InterPro" id="IPR036374">
    <property type="entry name" value="OxRdtase_Mopterin-bd_sf"/>
</dbReference>
<evidence type="ECO:0000313" key="5">
    <source>
        <dbReference type="Proteomes" id="UP001344906"/>
    </source>
</evidence>
<dbReference type="Gene3D" id="3.90.420.10">
    <property type="entry name" value="Oxidoreductase, molybdopterin-binding domain"/>
    <property type="match status" value="1"/>
</dbReference>
<feature type="domain" description="Oxidoreductase molybdopterin-binding" evidence="2">
    <location>
        <begin position="284"/>
        <end position="425"/>
    </location>
</feature>
<feature type="transmembrane region" description="Helical" evidence="1">
    <location>
        <begin position="143"/>
        <end position="162"/>
    </location>
</feature>
<name>A0ABQ6FZ57_9CHLR</name>
<keyword evidence="1" id="KW-0812">Transmembrane</keyword>
<comment type="caution">
    <text evidence="4">The sequence shown here is derived from an EMBL/GenBank/DDBJ whole genome shotgun (WGS) entry which is preliminary data.</text>
</comment>
<feature type="transmembrane region" description="Helical" evidence="1">
    <location>
        <begin position="182"/>
        <end position="201"/>
    </location>
</feature>
<gene>
    <name evidence="4" type="ORF">KDH_57390</name>
</gene>
<sequence>MFTKGKGIIMSNVKSRQIKSEEVPARPPRQGFSPGRTVLFSAVWALVAGVAASLCATLVMGLLRLLAGIPTPVEMFGDYVLKHINVDQFIRLLMTYGPNAKTAPLGQALLAMIAIGTALGWLYALLVWIKLPARGYRPARREWLVALAFALLMTLAGVILFWKELPQNFLGWPFDMARILSIVGMLCDFGVYGVVLCLGYRALLPKYPAPNSDRVVARRRQLLARSGVVALGVGAGLGTFGSIQKFLDNYTAYDGIKTSFPNHTDYPITPNNDHYVVTQNPVDPSVDINLWRLEVGGLVNKLGTYTYEELQKLPSTARAITLECIANGPGGHLMGNAVWHGVPLRTLIEQQGGTQPGAKYIAFYCADGYNTSLPLQEVLEADPLLAWNMNGVDLPKRHGYPLRVLIPGRYGEENPKWLTRIEFVGDFVQGLYSSQGWYNGVLRTTSRFNQPFTGNVFQVGQQVPMVGIAFAGNRGIQRVEVSDDGGTTWKEAKLDPAFSKDSWVFWRMDWRPTRAGTYTLAVRATDGTGEVQTGRKQNTVPNGSTGYHIVTVTAK</sequence>
<dbReference type="PANTHER" id="PTHR19372:SF7">
    <property type="entry name" value="SULFITE OXIDASE, MITOCHONDRIAL"/>
    <property type="match status" value="1"/>
</dbReference>
<evidence type="ECO:0000256" key="1">
    <source>
        <dbReference type="SAM" id="Phobius"/>
    </source>
</evidence>